<proteinExistence type="predicted"/>
<dbReference type="EMBL" id="CP114883">
    <property type="protein sequence ID" value="WBB07268.1"/>
    <property type="molecule type" value="Genomic_DNA"/>
</dbReference>
<evidence type="ECO:0000313" key="3">
    <source>
        <dbReference type="Proteomes" id="UP001212085"/>
    </source>
</evidence>
<evidence type="ECO:0000313" key="2">
    <source>
        <dbReference type="EMBL" id="WBB07268.1"/>
    </source>
</evidence>
<gene>
    <name evidence="2" type="ORF">O6R09_08360</name>
</gene>
<accession>A0ABY7M0B2</accession>
<sequence length="460" mass="49207">MNKITLTQAYVEALKKYNDYSLSSEERQQVLKTLVEESEALAKVNSYKSNPNDDNSTKYQINDLPEDVIKELSQFAADLVNQIRKAFGTPQVSVTSSSVKFADLVTDGYVSDRWNVTEAMKQGQIGHDAKAVNKAAQYFGLPTSSADEEAEGGQYYEDWASSQVYDGITFATLKQRVYQAVTDFMFNADEWRHARDIVGGGDANSQVYFAIDFSHPSTKNGAFAGVHFISISEDQASSSSHFDTTAFVNPKSAENVTATYNVAKSELAQAQSDNNVAQEAKTNAQVAYDNAVSQLSSASATLTQAQSVAIQTPTAKVNLASAETALTKAQERLTKANKAVDALNADIKAKQAALTSAKVVLEAAQSALAQAQAENSVAQAAKTATQTAYDNAVSNLSSASKALTQSQSVAIQTPTAKANLASAQSTLKQAQENLVKAQKAVDDLSADIAVKQANLASLWL</sequence>
<evidence type="ECO:0000256" key="1">
    <source>
        <dbReference type="SAM" id="Coils"/>
    </source>
</evidence>
<dbReference type="InterPro" id="IPR027607">
    <property type="entry name" value="Surf_Exclu_SEC10/PgrA"/>
</dbReference>
<dbReference type="Proteomes" id="UP001212085">
    <property type="component" value="Chromosome"/>
</dbReference>
<keyword evidence="1" id="KW-0175">Coiled coil</keyword>
<keyword evidence="3" id="KW-1185">Reference proteome</keyword>
<protein>
    <submittedName>
        <fullName evidence="2">SEC10/PgrA surface exclusion domain-containing protein</fullName>
    </submittedName>
</protein>
<feature type="coiled-coil region" evidence="1">
    <location>
        <begin position="420"/>
        <end position="454"/>
    </location>
</feature>
<dbReference type="NCBIfam" id="TIGR04320">
    <property type="entry name" value="Surf_Exclu_PgrA"/>
    <property type="match status" value="1"/>
</dbReference>
<dbReference type="RefSeq" id="WP_269725876.1">
    <property type="nucleotide sequence ID" value="NZ_CP114883.1"/>
</dbReference>
<feature type="coiled-coil region" evidence="1">
    <location>
        <begin position="253"/>
        <end position="280"/>
    </location>
</feature>
<name>A0ABY7M0B2_STRAY</name>
<feature type="coiled-coil region" evidence="1">
    <location>
        <begin position="319"/>
        <end position="381"/>
    </location>
</feature>
<organism evidence="2 3">
    <name type="scientific">Streptococcus alactolyticus</name>
    <dbReference type="NCBI Taxonomy" id="29389"/>
    <lineage>
        <taxon>Bacteria</taxon>
        <taxon>Bacillati</taxon>
        <taxon>Bacillota</taxon>
        <taxon>Bacilli</taxon>
        <taxon>Lactobacillales</taxon>
        <taxon>Streptococcaceae</taxon>
        <taxon>Streptococcus</taxon>
    </lineage>
</organism>
<reference evidence="2 3" key="1">
    <citation type="submission" date="2022-12" db="EMBL/GenBank/DDBJ databases">
        <title>Streptococcus alactolyticus LGM, complete genome.</title>
        <authorList>
            <person name="Liu Z."/>
            <person name="Mu C."/>
            <person name="Zhu W."/>
        </authorList>
    </citation>
    <scope>NUCLEOTIDE SEQUENCE [LARGE SCALE GENOMIC DNA]</scope>
    <source>
        <strain evidence="2 3">LGM</strain>
    </source>
</reference>